<feature type="region of interest" description="Disordered" evidence="2">
    <location>
        <begin position="101"/>
        <end position="135"/>
    </location>
</feature>
<evidence type="ECO:0000256" key="1">
    <source>
        <dbReference type="ARBA" id="ARBA00007989"/>
    </source>
</evidence>
<dbReference type="PRINTS" id="PR00310">
    <property type="entry name" value="ANTIPRLFBTG1"/>
</dbReference>
<evidence type="ECO:0000313" key="5">
    <source>
        <dbReference type="Ensembl" id="ENSOCUP00000025255.3"/>
    </source>
</evidence>
<dbReference type="SMR" id="G1U755"/>
<dbReference type="eggNOG" id="KOG4006">
    <property type="taxonomic scope" value="Eukaryota"/>
</dbReference>
<dbReference type="InterPro" id="IPR036054">
    <property type="entry name" value="BTG-like_sf"/>
</dbReference>
<dbReference type="FunFam" id="3.90.640.90:FF:000002">
    <property type="entry name" value="BTG anti-proliferation factor 4"/>
    <property type="match status" value="1"/>
</dbReference>
<feature type="chain" id="PRO_5023937889" description="Anti-proliferative protein domain-containing protein" evidence="3">
    <location>
        <begin position="21"/>
        <end position="375"/>
    </location>
</feature>
<reference evidence="5" key="3">
    <citation type="submission" date="2025-09" db="UniProtKB">
        <authorList>
            <consortium name="Ensembl"/>
        </authorList>
    </citation>
    <scope>IDENTIFICATION</scope>
    <source>
        <strain evidence="5">Thorbecke</strain>
    </source>
</reference>
<dbReference type="PANTHER" id="PTHR22978:SF5">
    <property type="entry name" value="PROTEIN BTG4"/>
    <property type="match status" value="1"/>
</dbReference>
<dbReference type="PaxDb" id="9986-ENSOCUP00000025255"/>
<dbReference type="SUPFAM" id="SSF160696">
    <property type="entry name" value="BTG domain-like"/>
    <property type="match status" value="1"/>
</dbReference>
<dbReference type="GO" id="GO:0005634">
    <property type="term" value="C:nucleus"/>
    <property type="evidence" value="ECO:0007669"/>
    <property type="project" value="TreeGrafter"/>
</dbReference>
<dbReference type="SMART" id="SM00099">
    <property type="entry name" value="btg1"/>
    <property type="match status" value="1"/>
</dbReference>
<feature type="compositionally biased region" description="Low complexity" evidence="2">
    <location>
        <begin position="28"/>
        <end position="44"/>
    </location>
</feature>
<feature type="domain" description="Anti-proliferative protein" evidence="4">
    <location>
        <begin position="203"/>
        <end position="223"/>
    </location>
</feature>
<protein>
    <recommendedName>
        <fullName evidence="4">Anti-proliferative protein domain-containing protein</fullName>
    </recommendedName>
</protein>
<dbReference type="HOGENOM" id="CLU_079660_3_0_1"/>
<dbReference type="PANTHER" id="PTHR22978">
    <property type="entry name" value="B-CELL TRANSLOCATION GENE"/>
    <property type="match status" value="1"/>
</dbReference>
<name>G1U755_RABIT</name>
<feature type="signal peptide" evidence="3">
    <location>
        <begin position="1"/>
        <end position="20"/>
    </location>
</feature>
<dbReference type="Gene3D" id="3.90.640.90">
    <property type="entry name" value="Anti-proliferative protein, N-terminal domain"/>
    <property type="match status" value="1"/>
</dbReference>
<dbReference type="Proteomes" id="UP000001811">
    <property type="component" value="Chromosome 1"/>
</dbReference>
<dbReference type="InterPro" id="IPR002087">
    <property type="entry name" value="Anti_prolifrtn"/>
</dbReference>
<organism evidence="5 6">
    <name type="scientific">Oryctolagus cuniculus</name>
    <name type="common">Rabbit</name>
    <dbReference type="NCBI Taxonomy" id="9986"/>
    <lineage>
        <taxon>Eukaryota</taxon>
        <taxon>Metazoa</taxon>
        <taxon>Chordata</taxon>
        <taxon>Craniata</taxon>
        <taxon>Vertebrata</taxon>
        <taxon>Euteleostomi</taxon>
        <taxon>Mammalia</taxon>
        <taxon>Eutheria</taxon>
        <taxon>Euarchontoglires</taxon>
        <taxon>Glires</taxon>
        <taxon>Lagomorpha</taxon>
        <taxon>Leporidae</taxon>
        <taxon>Oryctolagus</taxon>
    </lineage>
</organism>
<keyword evidence="6" id="KW-1185">Reference proteome</keyword>
<dbReference type="GO" id="GO:0005737">
    <property type="term" value="C:cytoplasm"/>
    <property type="evidence" value="ECO:0007669"/>
    <property type="project" value="TreeGrafter"/>
</dbReference>
<dbReference type="InParanoid" id="G1U755"/>
<comment type="similarity">
    <text evidence="1">Belongs to the BTG family.</text>
</comment>
<dbReference type="GeneTree" id="ENSGT00950000182952"/>
<reference evidence="5" key="2">
    <citation type="submission" date="2025-08" db="UniProtKB">
        <authorList>
            <consortium name="Ensembl"/>
        </authorList>
    </citation>
    <scope>IDENTIFICATION</scope>
    <source>
        <strain evidence="5">Thorbecke</strain>
    </source>
</reference>
<proteinExistence type="inferred from homology"/>
<feature type="region of interest" description="Disordered" evidence="2">
    <location>
        <begin position="25"/>
        <end position="88"/>
    </location>
</feature>
<dbReference type="AlphaFoldDB" id="G1U755"/>
<reference evidence="5 6" key="1">
    <citation type="journal article" date="2011" name="Nature">
        <title>A high-resolution map of human evolutionary constraint using 29 mammals.</title>
        <authorList>
            <person name="Lindblad-Toh K."/>
            <person name="Garber M."/>
            <person name="Zuk O."/>
            <person name="Lin M.F."/>
            <person name="Parker B.J."/>
            <person name="Washietl S."/>
            <person name="Kheradpour P."/>
            <person name="Ernst J."/>
            <person name="Jordan G."/>
            <person name="Mauceli E."/>
            <person name="Ward L.D."/>
            <person name="Lowe C.B."/>
            <person name="Holloway A.K."/>
            <person name="Clamp M."/>
            <person name="Gnerre S."/>
            <person name="Alfoldi J."/>
            <person name="Beal K."/>
            <person name="Chang J."/>
            <person name="Clawson H."/>
            <person name="Cuff J."/>
            <person name="Di Palma F."/>
            <person name="Fitzgerald S."/>
            <person name="Flicek P."/>
            <person name="Guttman M."/>
            <person name="Hubisz M.J."/>
            <person name="Jaffe D.B."/>
            <person name="Jungreis I."/>
            <person name="Kent W.J."/>
            <person name="Kostka D."/>
            <person name="Lara M."/>
            <person name="Martins A.L."/>
            <person name="Massingham T."/>
            <person name="Moltke I."/>
            <person name="Raney B.J."/>
            <person name="Rasmussen M.D."/>
            <person name="Robinson J."/>
            <person name="Stark A."/>
            <person name="Vilella A.J."/>
            <person name="Wen J."/>
            <person name="Xie X."/>
            <person name="Zody M.C."/>
            <person name="Baldwin J."/>
            <person name="Bloom T."/>
            <person name="Chin C.W."/>
            <person name="Heiman D."/>
            <person name="Nicol R."/>
            <person name="Nusbaum C."/>
            <person name="Young S."/>
            <person name="Wilkinson J."/>
            <person name="Worley K.C."/>
            <person name="Kovar C.L."/>
            <person name="Muzny D.M."/>
            <person name="Gibbs R.A."/>
            <person name="Cree A."/>
            <person name="Dihn H.H."/>
            <person name="Fowler G."/>
            <person name="Jhangiani S."/>
            <person name="Joshi V."/>
            <person name="Lee S."/>
            <person name="Lewis L.R."/>
            <person name="Nazareth L.V."/>
            <person name="Okwuonu G."/>
            <person name="Santibanez J."/>
            <person name="Warren W.C."/>
            <person name="Mardis E.R."/>
            <person name="Weinstock G.M."/>
            <person name="Wilson R.K."/>
            <person name="Delehaunty K."/>
            <person name="Dooling D."/>
            <person name="Fronik C."/>
            <person name="Fulton L."/>
            <person name="Fulton B."/>
            <person name="Graves T."/>
            <person name="Minx P."/>
            <person name="Sodergren E."/>
            <person name="Birney E."/>
            <person name="Margulies E.H."/>
            <person name="Herrero J."/>
            <person name="Green E.D."/>
            <person name="Haussler D."/>
            <person name="Siepel A."/>
            <person name="Goldman N."/>
            <person name="Pollard K.S."/>
            <person name="Pedersen J.S."/>
            <person name="Lander E.S."/>
            <person name="Kellis M."/>
        </authorList>
    </citation>
    <scope>NUCLEOTIDE SEQUENCE [LARGE SCALE GENOMIC DNA]</scope>
    <source>
        <strain evidence="5 6">Thorbecke inbred</strain>
    </source>
</reference>
<dbReference type="FunCoup" id="G1U755">
    <property type="interactions" value="483"/>
</dbReference>
<evidence type="ECO:0000259" key="4">
    <source>
        <dbReference type="PROSITE" id="PS00960"/>
    </source>
</evidence>
<dbReference type="EMBL" id="AAGW02009323">
    <property type="status" value="NOT_ANNOTATED_CDS"/>
    <property type="molecule type" value="Genomic_DNA"/>
</dbReference>
<dbReference type="InterPro" id="IPR033332">
    <property type="entry name" value="BTG"/>
</dbReference>
<sequence length="375" mass="41604">MLCLVLMAVELVIVSTTVQSANYTAYKPSTGRPAAAAPGRSAAPTPCPRAASPPRFIRGDTRRRLGPTGHPCPARPAAPAPLGSPRTQNVARPAAALLEGPASAAPQPPTPAPSDRVTVAEEGQRAAPLPAPKKPFGAHPVFMPFPPGQRIPGLLLEFPQIMRDEIATTVFFLTKLVKKHDKLSKQQIEDFAEKLMTVLFETYRGHWHSDRPAKGQGFRCIRINNNQNKDPILERACAESNVDFSHLGLPKEMTIWVDPFEVCCRREEWELSQQIGYAVNKATLDHSSGTSSDEENCCREPQIIPKVSNPKSIYQVENLKQNFQSWFQMSRRKHVADGHVGLLGSACHTVYKNPKCYRPAAMHRVDRYHWVNTNR</sequence>
<dbReference type="PROSITE" id="PS00960">
    <property type="entry name" value="BTG_1"/>
    <property type="match status" value="1"/>
</dbReference>
<accession>G1U755</accession>
<dbReference type="EMBL" id="AAGW02009322">
    <property type="status" value="NOT_ANNOTATED_CDS"/>
    <property type="molecule type" value="Genomic_DNA"/>
</dbReference>
<dbReference type="Bgee" id="ENSOCUG00000027498">
    <property type="expression patterns" value="Expressed in testis and 3 other cell types or tissues"/>
</dbReference>
<keyword evidence="3" id="KW-0732">Signal</keyword>
<dbReference type="Pfam" id="PF07742">
    <property type="entry name" value="BTG"/>
    <property type="match status" value="1"/>
</dbReference>
<evidence type="ECO:0000256" key="3">
    <source>
        <dbReference type="SAM" id="SignalP"/>
    </source>
</evidence>
<evidence type="ECO:0000313" key="6">
    <source>
        <dbReference type="Proteomes" id="UP000001811"/>
    </source>
</evidence>
<dbReference type="STRING" id="9986.ENSOCUP00000025255"/>
<dbReference type="Ensembl" id="ENSOCUT00000031241.3">
    <property type="protein sequence ID" value="ENSOCUP00000025255.3"/>
    <property type="gene ID" value="ENSOCUG00000027498.3"/>
</dbReference>
<evidence type="ECO:0000256" key="2">
    <source>
        <dbReference type="SAM" id="MobiDB-lite"/>
    </source>
</evidence>